<evidence type="ECO:0000256" key="2">
    <source>
        <dbReference type="ARBA" id="ARBA00012438"/>
    </source>
</evidence>
<evidence type="ECO:0000256" key="7">
    <source>
        <dbReference type="SAM" id="Coils"/>
    </source>
</evidence>
<dbReference type="CDD" id="cd00082">
    <property type="entry name" value="HisKA"/>
    <property type="match status" value="1"/>
</dbReference>
<dbReference type="InterPro" id="IPR003594">
    <property type="entry name" value="HATPase_dom"/>
</dbReference>
<keyword evidence="8" id="KW-0472">Membrane</keyword>
<dbReference type="SUPFAM" id="SSF47384">
    <property type="entry name" value="Homodimeric domain of signal transducing histidine kinase"/>
    <property type="match status" value="1"/>
</dbReference>
<dbReference type="SUPFAM" id="SSF55874">
    <property type="entry name" value="ATPase domain of HSP90 chaperone/DNA topoisomerase II/histidine kinase"/>
    <property type="match status" value="1"/>
</dbReference>
<dbReference type="InterPro" id="IPR036097">
    <property type="entry name" value="HisK_dim/P_sf"/>
</dbReference>
<organism evidence="10 11">
    <name type="scientific">Parabacteroides hominis</name>
    <dbReference type="NCBI Taxonomy" id="2763057"/>
    <lineage>
        <taxon>Bacteria</taxon>
        <taxon>Pseudomonadati</taxon>
        <taxon>Bacteroidota</taxon>
        <taxon>Bacteroidia</taxon>
        <taxon>Bacteroidales</taxon>
        <taxon>Tannerellaceae</taxon>
        <taxon>Parabacteroides</taxon>
    </lineage>
</organism>
<keyword evidence="3" id="KW-0597">Phosphoprotein</keyword>
<dbReference type="Proteomes" id="UP000651475">
    <property type="component" value="Unassembled WGS sequence"/>
</dbReference>
<keyword evidence="6" id="KW-0902">Two-component regulatory system</keyword>
<dbReference type="SMART" id="SM00387">
    <property type="entry name" value="HATPase_c"/>
    <property type="match status" value="1"/>
</dbReference>
<feature type="domain" description="Histidine kinase" evidence="9">
    <location>
        <begin position="447"/>
        <end position="654"/>
    </location>
</feature>
<evidence type="ECO:0000313" key="11">
    <source>
        <dbReference type="Proteomes" id="UP000651475"/>
    </source>
</evidence>
<dbReference type="EC" id="2.7.13.3" evidence="2"/>
<feature type="coiled-coil region" evidence="7">
    <location>
        <begin position="368"/>
        <end position="395"/>
    </location>
</feature>
<dbReference type="InterPro" id="IPR050736">
    <property type="entry name" value="Sensor_HK_Regulatory"/>
</dbReference>
<evidence type="ECO:0000259" key="9">
    <source>
        <dbReference type="PROSITE" id="PS50109"/>
    </source>
</evidence>
<name>A0ABR7DLM0_9BACT</name>
<gene>
    <name evidence="10" type="ORF">H8S65_05945</name>
</gene>
<keyword evidence="4" id="KW-0808">Transferase</keyword>
<dbReference type="Pfam" id="PF02518">
    <property type="entry name" value="HATPase_c"/>
    <property type="match status" value="1"/>
</dbReference>
<proteinExistence type="predicted"/>
<comment type="caution">
    <text evidence="10">The sequence shown here is derived from an EMBL/GenBank/DDBJ whole genome shotgun (WGS) entry which is preliminary data.</text>
</comment>
<evidence type="ECO:0000256" key="5">
    <source>
        <dbReference type="ARBA" id="ARBA00022777"/>
    </source>
</evidence>
<dbReference type="PANTHER" id="PTHR43711:SF31">
    <property type="entry name" value="HISTIDINE KINASE"/>
    <property type="match status" value="1"/>
</dbReference>
<dbReference type="Gene3D" id="1.10.287.130">
    <property type="match status" value="1"/>
</dbReference>
<dbReference type="PRINTS" id="PR00344">
    <property type="entry name" value="BCTRLSENSOR"/>
</dbReference>
<comment type="catalytic activity">
    <reaction evidence="1">
        <text>ATP + protein L-histidine = ADP + protein N-phospho-L-histidine.</text>
        <dbReference type="EC" id="2.7.13.3"/>
    </reaction>
</comment>
<dbReference type="InterPro" id="IPR004358">
    <property type="entry name" value="Sig_transdc_His_kin-like_C"/>
</dbReference>
<accession>A0ABR7DLM0</accession>
<dbReference type="EMBL" id="JACOOJ010000007">
    <property type="protein sequence ID" value="MBC5632310.1"/>
    <property type="molecule type" value="Genomic_DNA"/>
</dbReference>
<keyword evidence="11" id="KW-1185">Reference proteome</keyword>
<evidence type="ECO:0000256" key="3">
    <source>
        <dbReference type="ARBA" id="ARBA00022553"/>
    </source>
</evidence>
<dbReference type="Gene3D" id="3.30.565.10">
    <property type="entry name" value="Histidine kinase-like ATPase, C-terminal domain"/>
    <property type="match status" value="1"/>
</dbReference>
<evidence type="ECO:0000256" key="6">
    <source>
        <dbReference type="ARBA" id="ARBA00023012"/>
    </source>
</evidence>
<dbReference type="GO" id="GO:0016301">
    <property type="term" value="F:kinase activity"/>
    <property type="evidence" value="ECO:0007669"/>
    <property type="project" value="UniProtKB-KW"/>
</dbReference>
<keyword evidence="8" id="KW-0812">Transmembrane</keyword>
<keyword evidence="7" id="KW-0175">Coiled coil</keyword>
<reference evidence="10 11" key="1">
    <citation type="submission" date="2020-08" db="EMBL/GenBank/DDBJ databases">
        <title>Genome public.</title>
        <authorList>
            <person name="Liu C."/>
            <person name="Sun Q."/>
        </authorList>
    </citation>
    <scope>NUCLEOTIDE SEQUENCE [LARGE SCALE GENOMIC DNA]</scope>
    <source>
        <strain evidence="10 11">NSJ-79</strain>
    </source>
</reference>
<dbReference type="InterPro" id="IPR036890">
    <property type="entry name" value="HATPase_C_sf"/>
</dbReference>
<dbReference type="Pfam" id="PF00512">
    <property type="entry name" value="HisKA"/>
    <property type="match status" value="1"/>
</dbReference>
<feature type="transmembrane region" description="Helical" evidence="8">
    <location>
        <begin position="397"/>
        <end position="418"/>
    </location>
</feature>
<keyword evidence="5 10" id="KW-0418">Kinase</keyword>
<sequence>MKNTLLFICFILTQISVVSKAVANDLDDLRQELKNLPDSSKLIRLNELLYQNNRNIVFKTYADMLLEEAQKQKNDHYKGNALLSIMRYYYSRNPDSLRFYLKQAEPIYLATNRIVDLCRVKGWNIYTLVNAGTHDQVIKEVESLKELATRFNYQEGIDMANQALANFYFNIGLKEEGVSLCREILQGMEERGVSRIRRYYLLRLLLNQESKQEYLFKLDTCIKNCEKEGITQLDTEHSLPVLKQSYHLYSAQYYINQKDPALTYFHLQKLDELEQQYNMNTERLMKSFLWMHYYNLVGKYDKALAIIDWLKQTLSDNKRFNDWIKVEDIRADIYYKMGKGMESAKAYRDSKVVHDSVIQAQYYEDLAKLRTQREVDKLELQSKELELEAEKSRARSWVFGGGAIVLLLLCGVLGFLAYSRHRYGARLKIAKEKAEEADHLKSAFLANMNHEIRTPLNAIVGFSQVIAEESDIETRREFAKIIQNNNELLQRLIEDVLDISKIESNTLTFVFTDQDLQALMKDIHSVISLRMPENVELLLDDCPRFTFHTDRNRLTQVLTNLLTNAIKHTHEGYIRFGYKVAADEICFYVTDTGEGIPEDQLERVFDRFVKLTEWTTGVGLGLAISKALVTKLGGRMEVRSKQGEGSTFSVIFPV</sequence>
<dbReference type="PANTHER" id="PTHR43711">
    <property type="entry name" value="TWO-COMPONENT HISTIDINE KINASE"/>
    <property type="match status" value="1"/>
</dbReference>
<dbReference type="InterPro" id="IPR003661">
    <property type="entry name" value="HisK_dim/P_dom"/>
</dbReference>
<dbReference type="InterPro" id="IPR005467">
    <property type="entry name" value="His_kinase_dom"/>
</dbReference>
<dbReference type="PROSITE" id="PS50109">
    <property type="entry name" value="HIS_KIN"/>
    <property type="match status" value="1"/>
</dbReference>
<protein>
    <recommendedName>
        <fullName evidence="2">histidine kinase</fullName>
        <ecNumber evidence="2">2.7.13.3</ecNumber>
    </recommendedName>
</protein>
<dbReference type="SMART" id="SM00388">
    <property type="entry name" value="HisKA"/>
    <property type="match status" value="1"/>
</dbReference>
<evidence type="ECO:0000256" key="8">
    <source>
        <dbReference type="SAM" id="Phobius"/>
    </source>
</evidence>
<evidence type="ECO:0000313" key="10">
    <source>
        <dbReference type="EMBL" id="MBC5632310.1"/>
    </source>
</evidence>
<keyword evidence="8" id="KW-1133">Transmembrane helix</keyword>
<evidence type="ECO:0000256" key="1">
    <source>
        <dbReference type="ARBA" id="ARBA00000085"/>
    </source>
</evidence>
<evidence type="ECO:0000256" key="4">
    <source>
        <dbReference type="ARBA" id="ARBA00022679"/>
    </source>
</evidence>